<reference evidence="2 3" key="1">
    <citation type="journal article" date="2018" name="New Phytol.">
        <title>Phylogenomics of Endogonaceae and evolution of mycorrhizas within Mucoromycota.</title>
        <authorList>
            <person name="Chang Y."/>
            <person name="Desiro A."/>
            <person name="Na H."/>
            <person name="Sandor L."/>
            <person name="Lipzen A."/>
            <person name="Clum A."/>
            <person name="Barry K."/>
            <person name="Grigoriev I.V."/>
            <person name="Martin F.M."/>
            <person name="Stajich J.E."/>
            <person name="Smith M.E."/>
            <person name="Bonito G."/>
            <person name="Spatafora J.W."/>
        </authorList>
    </citation>
    <scope>NUCLEOTIDE SEQUENCE [LARGE SCALE GENOMIC DNA]</scope>
    <source>
        <strain evidence="2 3">GMNB39</strain>
    </source>
</reference>
<name>A0A433BED0_9FUNG</name>
<accession>A0A433BED0</accession>
<proteinExistence type="predicted"/>
<feature type="region of interest" description="Disordered" evidence="1">
    <location>
        <begin position="1"/>
        <end position="28"/>
    </location>
</feature>
<sequence>MANNPTPEVRSSVGSASEPGTPTPTGRAVMLGKEGAAGEKVIVAGGSTVEGFSETVTGPPTREHWKVGVKQRGVDAGNPDGEHRARGGSGAGTDEREDCQEGWGAGEGREEVE</sequence>
<feature type="compositionally biased region" description="Polar residues" evidence="1">
    <location>
        <begin position="12"/>
        <end position="24"/>
    </location>
</feature>
<dbReference type="EMBL" id="RBNI01013928">
    <property type="protein sequence ID" value="RUP24676.1"/>
    <property type="molecule type" value="Genomic_DNA"/>
</dbReference>
<feature type="region of interest" description="Disordered" evidence="1">
    <location>
        <begin position="72"/>
        <end position="113"/>
    </location>
</feature>
<organism evidence="2 3">
    <name type="scientific">Jimgerdemannia flammicorona</name>
    <dbReference type="NCBI Taxonomy" id="994334"/>
    <lineage>
        <taxon>Eukaryota</taxon>
        <taxon>Fungi</taxon>
        <taxon>Fungi incertae sedis</taxon>
        <taxon>Mucoromycota</taxon>
        <taxon>Mucoromycotina</taxon>
        <taxon>Endogonomycetes</taxon>
        <taxon>Endogonales</taxon>
        <taxon>Endogonaceae</taxon>
        <taxon>Jimgerdemannia</taxon>
    </lineage>
</organism>
<keyword evidence="3" id="KW-1185">Reference proteome</keyword>
<dbReference type="Proteomes" id="UP000268093">
    <property type="component" value="Unassembled WGS sequence"/>
</dbReference>
<evidence type="ECO:0000313" key="3">
    <source>
        <dbReference type="Proteomes" id="UP000268093"/>
    </source>
</evidence>
<comment type="caution">
    <text evidence="2">The sequence shown here is derived from an EMBL/GenBank/DDBJ whole genome shotgun (WGS) entry which is preliminary data.</text>
</comment>
<evidence type="ECO:0000256" key="1">
    <source>
        <dbReference type="SAM" id="MobiDB-lite"/>
    </source>
</evidence>
<evidence type="ECO:0000313" key="2">
    <source>
        <dbReference type="EMBL" id="RUP24676.1"/>
    </source>
</evidence>
<dbReference type="AlphaFoldDB" id="A0A433BED0"/>
<gene>
    <name evidence="2" type="ORF">BC936DRAFT_138904</name>
</gene>
<protein>
    <submittedName>
        <fullName evidence="2">Uncharacterized protein</fullName>
    </submittedName>
</protein>